<keyword evidence="2 4" id="KW-0479">Metal-binding</keyword>
<reference evidence="5 6" key="1">
    <citation type="submission" date="2018-11" db="EMBL/GenBank/DDBJ databases">
        <title>Complete genome sequencing of the Actinobacteria Serinibacter sp. K3-2.</title>
        <authorList>
            <person name="Rakitin A.L."/>
            <person name="Beletsky A.V."/>
            <person name="Mardanov A.V."/>
            <person name="Ravin N.V."/>
            <person name="Gromova A.S."/>
            <person name="Filippova S.N."/>
            <person name="Gal'Chenko V.F."/>
        </authorList>
    </citation>
    <scope>NUCLEOTIDE SEQUENCE [LARGE SCALE GENOMIC DNA]</scope>
    <source>
        <strain evidence="5 6">K3-2</strain>
    </source>
</reference>
<evidence type="ECO:0000256" key="2">
    <source>
        <dbReference type="ARBA" id="ARBA00022723"/>
    </source>
</evidence>
<dbReference type="AlphaFoldDB" id="A0A4Z1E2R9"/>
<dbReference type="OrthoDB" id="9785015at2"/>
<dbReference type="InterPro" id="IPR050682">
    <property type="entry name" value="ModA/WtpA"/>
</dbReference>
<evidence type="ECO:0000313" key="5">
    <source>
        <dbReference type="EMBL" id="TGO05288.1"/>
    </source>
</evidence>
<dbReference type="RefSeq" id="WP_135849311.1">
    <property type="nucleotide sequence ID" value="NZ_RHPJ01000002.1"/>
</dbReference>
<dbReference type="SUPFAM" id="SSF53850">
    <property type="entry name" value="Periplasmic binding protein-like II"/>
    <property type="match status" value="1"/>
</dbReference>
<dbReference type="InterPro" id="IPR005950">
    <property type="entry name" value="ModA"/>
</dbReference>
<dbReference type="GO" id="GO:0015689">
    <property type="term" value="P:molybdate ion transport"/>
    <property type="evidence" value="ECO:0007669"/>
    <property type="project" value="InterPro"/>
</dbReference>
<sequence>MRLGRSAGVVLTAMLLASCSGGTPDDGPSDLMGSGTVAPAPDEITGDLTVFAAASLQGVFEELATTFEEQHPGVTVALNFAASSALAEQVNAGAPVDVLATASASTMEQAAAEVSDPVTFASNTLVIVTPSDNPGVVTGLADFADPDLTLAVCAVEVPCGAAAEKVFTAAGITPAVDTFAENVTATLNLAVSGEVDASLVYATDALGAGDTVSTITFPESAEAVNDNLIAAAAQAPNAAAAQAWLDLVLSDEGAAVLTAAGFDLP</sequence>
<evidence type="ECO:0000256" key="3">
    <source>
        <dbReference type="ARBA" id="ARBA00022729"/>
    </source>
</evidence>
<evidence type="ECO:0000256" key="4">
    <source>
        <dbReference type="PIRSR" id="PIRSR004846-1"/>
    </source>
</evidence>
<comment type="caution">
    <text evidence="5">The sequence shown here is derived from an EMBL/GenBank/DDBJ whole genome shotgun (WGS) entry which is preliminary data.</text>
</comment>
<feature type="binding site" evidence="4">
    <location>
        <position position="55"/>
    </location>
    <ligand>
        <name>molybdate</name>
        <dbReference type="ChEBI" id="CHEBI:36264"/>
    </ligand>
</feature>
<organism evidence="5 6">
    <name type="scientific">Serinibacter arcticus</name>
    <dbReference type="NCBI Taxonomy" id="1655435"/>
    <lineage>
        <taxon>Bacteria</taxon>
        <taxon>Bacillati</taxon>
        <taxon>Actinomycetota</taxon>
        <taxon>Actinomycetes</taxon>
        <taxon>Micrococcales</taxon>
        <taxon>Beutenbergiaceae</taxon>
        <taxon>Serinibacter</taxon>
    </lineage>
</organism>
<dbReference type="Gene3D" id="3.40.190.10">
    <property type="entry name" value="Periplasmic binding protein-like II"/>
    <property type="match status" value="2"/>
</dbReference>
<dbReference type="PROSITE" id="PS51257">
    <property type="entry name" value="PROKAR_LIPOPROTEIN"/>
    <property type="match status" value="1"/>
</dbReference>
<keyword evidence="4" id="KW-0500">Molybdenum</keyword>
<feature type="binding site" evidence="4">
    <location>
        <position position="201"/>
    </location>
    <ligand>
        <name>molybdate</name>
        <dbReference type="ChEBI" id="CHEBI:36264"/>
    </ligand>
</feature>
<dbReference type="EMBL" id="RHPJ01000002">
    <property type="protein sequence ID" value="TGO05288.1"/>
    <property type="molecule type" value="Genomic_DNA"/>
</dbReference>
<evidence type="ECO:0000256" key="1">
    <source>
        <dbReference type="ARBA" id="ARBA00009175"/>
    </source>
</evidence>
<dbReference type="Proteomes" id="UP000297318">
    <property type="component" value="Unassembled WGS sequence"/>
</dbReference>
<comment type="similarity">
    <text evidence="1">Belongs to the bacterial solute-binding protein ModA family.</text>
</comment>
<feature type="binding site" evidence="4">
    <location>
        <position position="83"/>
    </location>
    <ligand>
        <name>molybdate</name>
        <dbReference type="ChEBI" id="CHEBI:36264"/>
    </ligand>
</feature>
<dbReference type="GO" id="GO:0046872">
    <property type="term" value="F:metal ion binding"/>
    <property type="evidence" value="ECO:0007669"/>
    <property type="project" value="UniProtKB-KW"/>
</dbReference>
<gene>
    <name evidence="5" type="ORF">SERN_1292</name>
</gene>
<accession>A0A4Z1E2R9</accession>
<dbReference type="PANTHER" id="PTHR30632">
    <property type="entry name" value="MOLYBDATE-BINDING PERIPLASMIC PROTEIN"/>
    <property type="match status" value="1"/>
</dbReference>
<dbReference type="GO" id="GO:0030973">
    <property type="term" value="F:molybdate ion binding"/>
    <property type="evidence" value="ECO:0007669"/>
    <property type="project" value="TreeGrafter"/>
</dbReference>
<dbReference type="PIRSF" id="PIRSF004846">
    <property type="entry name" value="ModA"/>
    <property type="match status" value="1"/>
</dbReference>
<name>A0A4Z1E2R9_9MICO</name>
<dbReference type="PANTHER" id="PTHR30632:SF0">
    <property type="entry name" value="SULFATE-BINDING PROTEIN"/>
    <property type="match status" value="1"/>
</dbReference>
<evidence type="ECO:0000313" key="6">
    <source>
        <dbReference type="Proteomes" id="UP000297318"/>
    </source>
</evidence>
<proteinExistence type="inferred from homology"/>
<dbReference type="NCBIfam" id="TIGR01256">
    <property type="entry name" value="modA"/>
    <property type="match status" value="1"/>
</dbReference>
<keyword evidence="3" id="KW-0732">Signal</keyword>
<protein>
    <submittedName>
        <fullName evidence="5">Molybdenum ABC transporter, periplasmic molybdenum-binding protein ModA</fullName>
    </submittedName>
</protein>
<dbReference type="Pfam" id="PF13531">
    <property type="entry name" value="SBP_bac_11"/>
    <property type="match status" value="1"/>
</dbReference>
<feature type="binding site" evidence="4">
    <location>
        <position position="183"/>
    </location>
    <ligand>
        <name>molybdate</name>
        <dbReference type="ChEBI" id="CHEBI:36264"/>
    </ligand>
</feature>
<keyword evidence="6" id="KW-1185">Reference proteome</keyword>